<dbReference type="PANTHER" id="PTHR35404:SF8">
    <property type="entry name" value="TRANSPOSASE OF TN10"/>
    <property type="match status" value="1"/>
</dbReference>
<organism evidence="1 2">
    <name type="scientific">Paraglaciecola psychrophila 170</name>
    <dbReference type="NCBI Taxonomy" id="1129794"/>
    <lineage>
        <taxon>Bacteria</taxon>
        <taxon>Pseudomonadati</taxon>
        <taxon>Pseudomonadota</taxon>
        <taxon>Gammaproteobacteria</taxon>
        <taxon>Alteromonadales</taxon>
        <taxon>Alteromonadaceae</taxon>
        <taxon>Paraglaciecola</taxon>
    </lineage>
</organism>
<accession>M4RNP6</accession>
<sequence>MVLGDQFNRQTSLKTNTMNEVVILKKFLSAVTPKMHKVRRAALASSVSSLLNGAKASVTGMVRGISSSAYEKHRIKQADRLLSNKHILNETLSIYRTIYKQFASASLRPIILIDWSDLDTHKGCFLLRASVAFKGRGSLYIKKSMI</sequence>
<dbReference type="STRING" id="1129794.C427_3087"/>
<evidence type="ECO:0000313" key="2">
    <source>
        <dbReference type="Proteomes" id="UP000011864"/>
    </source>
</evidence>
<dbReference type="Proteomes" id="UP000011864">
    <property type="component" value="Chromosome"/>
</dbReference>
<dbReference type="PATRIC" id="fig|1129794.4.peg.3071"/>
<protein>
    <submittedName>
        <fullName evidence="1">Transposase, IS4 family protein</fullName>
    </submittedName>
</protein>
<dbReference type="eggNOG" id="COG3385">
    <property type="taxonomic scope" value="Bacteria"/>
</dbReference>
<dbReference type="HOGENOM" id="CLU_2031491_0_0_6"/>
<dbReference type="RefSeq" id="WP_015430923.1">
    <property type="nucleotide sequence ID" value="NC_020514.1"/>
</dbReference>
<name>M4RNP6_9ALTE</name>
<proteinExistence type="predicted"/>
<dbReference type="AlphaFoldDB" id="M4RNP6"/>
<evidence type="ECO:0000313" key="1">
    <source>
        <dbReference type="EMBL" id="AGH45196.1"/>
    </source>
</evidence>
<keyword evidence="2" id="KW-1185">Reference proteome</keyword>
<reference evidence="1 2" key="1">
    <citation type="journal article" date="2013" name="Genome Announc.">
        <title>Complete Genome Sequence of Glaciecola psychrophila Strain 170T.</title>
        <authorList>
            <person name="Yin J."/>
            <person name="Chen J."/>
            <person name="Liu G."/>
            <person name="Yu Y."/>
            <person name="Song L."/>
            <person name="Wang X."/>
            <person name="Qu X."/>
        </authorList>
    </citation>
    <scope>NUCLEOTIDE SEQUENCE [LARGE SCALE GENOMIC DNA]</scope>
    <source>
        <strain evidence="1 2">170</strain>
    </source>
</reference>
<dbReference type="EMBL" id="CP003837">
    <property type="protein sequence ID" value="AGH45196.1"/>
    <property type="molecule type" value="Genomic_DNA"/>
</dbReference>
<dbReference type="KEGG" id="gps:C427_3087"/>
<dbReference type="PANTHER" id="PTHR35404">
    <property type="entry name" value="TRANSPOSASE OF TN10"/>
    <property type="match status" value="1"/>
</dbReference>
<gene>
    <name evidence="1" type="ORF">C427_3087</name>
</gene>